<evidence type="ECO:0000259" key="1">
    <source>
        <dbReference type="Pfam" id="PF24906"/>
    </source>
</evidence>
<comment type="caution">
    <text evidence="2">The sequence shown here is derived from an EMBL/GenBank/DDBJ whole genome shotgun (WGS) entry which is preliminary data.</text>
</comment>
<gene>
    <name evidence="2" type="ORF">THRCLA_06952</name>
</gene>
<evidence type="ECO:0000313" key="3">
    <source>
        <dbReference type="Proteomes" id="UP000243217"/>
    </source>
</evidence>
<dbReference type="Proteomes" id="UP000243217">
    <property type="component" value="Unassembled WGS sequence"/>
</dbReference>
<feature type="domain" description="WRKY19-like zinc finger" evidence="1">
    <location>
        <begin position="141"/>
        <end position="164"/>
    </location>
</feature>
<dbReference type="AlphaFoldDB" id="A0A1V9ZHK8"/>
<sequence length="218" mass="23830">MNMASMLFPDQGMALFDASDTDILEASFPMHDCESCQYFPVGNDFTPPTSYIPNVLPLPLLVPILTSTTPPWENQTPMLPTQVVDSSSPTDRRRRCSHVNCTSQARAYGKCKRHGGSKRCAVDGCLKSVQSRGLCIRHGGGSRCKVQDCTRASQSLGLCKLHGGGRPCIMPGCSKKAHMKQLCRQHGGGAKCRLDGCIKWAQRNHLCLTHARLESSPQ</sequence>
<dbReference type="InterPro" id="IPR056866">
    <property type="entry name" value="Znf_WRKY19"/>
</dbReference>
<protein>
    <recommendedName>
        <fullName evidence="1">WRKY19-like zinc finger domain-containing protein</fullName>
    </recommendedName>
</protein>
<proteinExistence type="predicted"/>
<reference evidence="2 3" key="1">
    <citation type="journal article" date="2014" name="Genome Biol. Evol.">
        <title>The secreted proteins of Achlya hypogyna and Thraustotheca clavata identify the ancestral oomycete secretome and reveal gene acquisitions by horizontal gene transfer.</title>
        <authorList>
            <person name="Misner I."/>
            <person name="Blouin N."/>
            <person name="Leonard G."/>
            <person name="Richards T.A."/>
            <person name="Lane C.E."/>
        </authorList>
    </citation>
    <scope>NUCLEOTIDE SEQUENCE [LARGE SCALE GENOMIC DNA]</scope>
    <source>
        <strain evidence="2 3">ATCC 34112</strain>
    </source>
</reference>
<dbReference type="PANTHER" id="PTHR31827:SF1">
    <property type="entry name" value="EMB|CAB89363.1"/>
    <property type="match status" value="1"/>
</dbReference>
<dbReference type="EMBL" id="JNBS01001910">
    <property type="protein sequence ID" value="OQR97447.1"/>
    <property type="molecule type" value="Genomic_DNA"/>
</dbReference>
<organism evidence="2 3">
    <name type="scientific">Thraustotheca clavata</name>
    <dbReference type="NCBI Taxonomy" id="74557"/>
    <lineage>
        <taxon>Eukaryota</taxon>
        <taxon>Sar</taxon>
        <taxon>Stramenopiles</taxon>
        <taxon>Oomycota</taxon>
        <taxon>Saprolegniomycetes</taxon>
        <taxon>Saprolegniales</taxon>
        <taxon>Achlyaceae</taxon>
        <taxon>Thraustotheca</taxon>
    </lineage>
</organism>
<feature type="domain" description="WRKY19-like zinc finger" evidence="1">
    <location>
        <begin position="118"/>
        <end position="140"/>
    </location>
</feature>
<dbReference type="OrthoDB" id="78199at2759"/>
<accession>A0A1V9ZHK8</accession>
<keyword evidence="3" id="KW-1185">Reference proteome</keyword>
<dbReference type="STRING" id="74557.A0A1V9ZHK8"/>
<dbReference type="PANTHER" id="PTHR31827">
    <property type="entry name" value="EMB|CAB89363.1"/>
    <property type="match status" value="1"/>
</dbReference>
<dbReference type="Pfam" id="PF24906">
    <property type="entry name" value="Zf_WRKY19"/>
    <property type="match status" value="2"/>
</dbReference>
<evidence type="ECO:0000313" key="2">
    <source>
        <dbReference type="EMBL" id="OQR97447.1"/>
    </source>
</evidence>
<name>A0A1V9ZHK8_9STRA</name>